<dbReference type="PANTHER" id="PTHR21708:SF43">
    <property type="entry name" value="KETOPANTOATE REDUCTASE C-TERMINAL DOMAIN-CONTAINING PROTEIN"/>
    <property type="match status" value="1"/>
</dbReference>
<dbReference type="OrthoDB" id="3609at2759"/>
<dbReference type="InterPro" id="IPR036291">
    <property type="entry name" value="NAD(P)-bd_dom_sf"/>
</dbReference>
<name>A0A4Y7PYP8_9AGAM</name>
<protein>
    <submittedName>
        <fullName evidence="3">6-phosphogluconate dehydrogenase C-terminal domain-like protein</fullName>
    </submittedName>
</protein>
<keyword evidence="4" id="KW-1185">Reference proteome</keyword>
<dbReference type="InterPro" id="IPR013328">
    <property type="entry name" value="6PGD_dom2"/>
</dbReference>
<dbReference type="Pfam" id="PF02558">
    <property type="entry name" value="ApbA"/>
    <property type="match status" value="1"/>
</dbReference>
<dbReference type="AlphaFoldDB" id="A0A4Y7PYP8"/>
<dbReference type="Pfam" id="PF08546">
    <property type="entry name" value="ApbA_C"/>
    <property type="match status" value="1"/>
</dbReference>
<evidence type="ECO:0000313" key="3">
    <source>
        <dbReference type="EMBL" id="TDL20514.1"/>
    </source>
</evidence>
<dbReference type="GO" id="GO:0005737">
    <property type="term" value="C:cytoplasm"/>
    <property type="evidence" value="ECO:0007669"/>
    <property type="project" value="TreeGrafter"/>
</dbReference>
<dbReference type="EMBL" id="ML170187">
    <property type="protein sequence ID" value="TDL20514.1"/>
    <property type="molecule type" value="Genomic_DNA"/>
</dbReference>
<evidence type="ECO:0000313" key="4">
    <source>
        <dbReference type="Proteomes" id="UP000294933"/>
    </source>
</evidence>
<dbReference type="Gene3D" id="3.40.50.720">
    <property type="entry name" value="NAD(P)-binding Rossmann-like Domain"/>
    <property type="match status" value="1"/>
</dbReference>
<dbReference type="VEuPathDB" id="FungiDB:BD410DRAFT_790734"/>
<gene>
    <name evidence="3" type="ORF">BD410DRAFT_790734</name>
</gene>
<dbReference type="SUPFAM" id="SSF51735">
    <property type="entry name" value="NAD(P)-binding Rossmann-fold domains"/>
    <property type="match status" value="1"/>
</dbReference>
<dbReference type="SUPFAM" id="SSF48179">
    <property type="entry name" value="6-phosphogluconate dehydrogenase C-terminal domain-like"/>
    <property type="match status" value="1"/>
</dbReference>
<dbReference type="Proteomes" id="UP000294933">
    <property type="component" value="Unassembled WGS sequence"/>
</dbReference>
<dbReference type="Gene3D" id="1.10.1040.10">
    <property type="entry name" value="N-(1-d-carboxylethyl)-l-norvaline Dehydrogenase, domain 2"/>
    <property type="match status" value="1"/>
</dbReference>
<dbReference type="PANTHER" id="PTHR21708">
    <property type="entry name" value="PROBABLE 2-DEHYDROPANTOATE 2-REDUCTASE"/>
    <property type="match status" value="1"/>
</dbReference>
<accession>A0A4Y7PYP8</accession>
<proteinExistence type="predicted"/>
<sequence>MSGLPTKNVLLVGYGAVGAIYSLILTRSGCARVTAVARGNFDAVQRSGMHIKSRKYGDIHAWRPTRLCRSVADAIDEQYDYVVVCTKALPEVLPTSKLLAPLLSKVSYEHPQPAYVLLQNGLGVERDLYEAAKDASNSEGAKPRIISTAVWIGTNLISENEVEHNDFDRVTIGVYKPSDDLSDTSMPPEDARLLEDFGGMLRAGGTEVTIVPEIQSIKFRKNFWNLAFSSIATLTRHPLPAVFRDRSIDERVTPAIRGILLETLAVGRALGFSPSALPDSIVEDTIEPTRRIHARADSTHKASMLLDLENGRPLEVEVIVGEVVRNARRLGVDIPRIETLYALLTILQGQLLANVNDRR</sequence>
<feature type="domain" description="Ketopantoate reductase N-terminal" evidence="1">
    <location>
        <begin position="9"/>
        <end position="175"/>
    </location>
</feature>
<dbReference type="InterPro" id="IPR008927">
    <property type="entry name" value="6-PGluconate_DH-like_C_sf"/>
</dbReference>
<dbReference type="InterPro" id="IPR051402">
    <property type="entry name" value="KPR-Related"/>
</dbReference>
<dbReference type="FunFam" id="1.10.1040.10:FF:000017">
    <property type="entry name" value="2-dehydropantoate 2-reductase"/>
    <property type="match status" value="1"/>
</dbReference>
<dbReference type="InterPro" id="IPR013332">
    <property type="entry name" value="KPR_N"/>
</dbReference>
<reference evidence="3 4" key="1">
    <citation type="submission" date="2018-06" db="EMBL/GenBank/DDBJ databases">
        <title>A transcriptomic atlas of mushroom development highlights an independent origin of complex multicellularity.</title>
        <authorList>
            <consortium name="DOE Joint Genome Institute"/>
            <person name="Krizsan K."/>
            <person name="Almasi E."/>
            <person name="Merenyi Z."/>
            <person name="Sahu N."/>
            <person name="Viragh M."/>
            <person name="Koszo T."/>
            <person name="Mondo S."/>
            <person name="Kiss B."/>
            <person name="Balint B."/>
            <person name="Kues U."/>
            <person name="Barry K."/>
            <person name="Hegedus J.C."/>
            <person name="Henrissat B."/>
            <person name="Johnson J."/>
            <person name="Lipzen A."/>
            <person name="Ohm R."/>
            <person name="Nagy I."/>
            <person name="Pangilinan J."/>
            <person name="Yan J."/>
            <person name="Xiong Y."/>
            <person name="Grigoriev I.V."/>
            <person name="Hibbett D.S."/>
            <person name="Nagy L.G."/>
        </authorList>
    </citation>
    <scope>NUCLEOTIDE SEQUENCE [LARGE SCALE GENOMIC DNA]</scope>
    <source>
        <strain evidence="3 4">SZMC22713</strain>
    </source>
</reference>
<evidence type="ECO:0000259" key="1">
    <source>
        <dbReference type="Pfam" id="PF02558"/>
    </source>
</evidence>
<dbReference type="InterPro" id="IPR013752">
    <property type="entry name" value="KPA_reductase"/>
</dbReference>
<feature type="domain" description="Ketopantoate reductase C-terminal" evidence="2">
    <location>
        <begin position="214"/>
        <end position="346"/>
    </location>
</feature>
<organism evidence="3 4">
    <name type="scientific">Rickenella mellea</name>
    <dbReference type="NCBI Taxonomy" id="50990"/>
    <lineage>
        <taxon>Eukaryota</taxon>
        <taxon>Fungi</taxon>
        <taxon>Dikarya</taxon>
        <taxon>Basidiomycota</taxon>
        <taxon>Agaricomycotina</taxon>
        <taxon>Agaricomycetes</taxon>
        <taxon>Hymenochaetales</taxon>
        <taxon>Rickenellaceae</taxon>
        <taxon>Rickenella</taxon>
    </lineage>
</organism>
<evidence type="ECO:0000259" key="2">
    <source>
        <dbReference type="Pfam" id="PF08546"/>
    </source>
</evidence>
<dbReference type="STRING" id="50990.A0A4Y7PYP8"/>